<feature type="domain" description="3D" evidence="2">
    <location>
        <begin position="87"/>
        <end position="148"/>
    </location>
</feature>
<sequence length="180" mass="19759">MATSFFAYWRKMLVMVLAALYVAMSPFTKLEAAAEPAGLKQVVDKVEMVEVIATGYTAGYESTGKRPGHPGYGITYSGVKVRRDGVSTIAADPKVLPIGTLLFIPGYGYGVVADTGSAIKGRRIDLYFDTIKEVYEQWGKRKVEVQVLRRGSGKLSQAWLNEINRAVQADKTIPQAYLES</sequence>
<keyword evidence="1" id="KW-0732">Signal</keyword>
<evidence type="ECO:0000313" key="4">
    <source>
        <dbReference type="Proteomes" id="UP001596989"/>
    </source>
</evidence>
<dbReference type="RefSeq" id="WP_377564787.1">
    <property type="nucleotide sequence ID" value="NZ_JBHTJZ010000020.1"/>
</dbReference>
<evidence type="ECO:0000256" key="1">
    <source>
        <dbReference type="ARBA" id="ARBA00022729"/>
    </source>
</evidence>
<protein>
    <submittedName>
        <fullName evidence="3">3D domain-containing protein</fullName>
    </submittedName>
</protein>
<name>A0ABW3HS69_9BACL</name>
<accession>A0ABW3HS69</accession>
<evidence type="ECO:0000259" key="2">
    <source>
        <dbReference type="Pfam" id="PF06725"/>
    </source>
</evidence>
<proteinExistence type="predicted"/>
<reference evidence="4" key="1">
    <citation type="journal article" date="2019" name="Int. J. Syst. Evol. Microbiol.">
        <title>The Global Catalogue of Microorganisms (GCM) 10K type strain sequencing project: providing services to taxonomists for standard genome sequencing and annotation.</title>
        <authorList>
            <consortium name="The Broad Institute Genomics Platform"/>
            <consortium name="The Broad Institute Genome Sequencing Center for Infectious Disease"/>
            <person name="Wu L."/>
            <person name="Ma J."/>
        </authorList>
    </citation>
    <scope>NUCLEOTIDE SEQUENCE [LARGE SCALE GENOMIC DNA]</scope>
    <source>
        <strain evidence="4">CCUG 59129</strain>
    </source>
</reference>
<evidence type="ECO:0000313" key="3">
    <source>
        <dbReference type="EMBL" id="MFD0960321.1"/>
    </source>
</evidence>
<dbReference type="PANTHER" id="PTHR39160:SF4">
    <property type="entry name" value="RESUSCITATION-PROMOTING FACTOR RPFB"/>
    <property type="match status" value="1"/>
</dbReference>
<organism evidence="3 4">
    <name type="scientific">Paenibacillus chungangensis</name>
    <dbReference type="NCBI Taxonomy" id="696535"/>
    <lineage>
        <taxon>Bacteria</taxon>
        <taxon>Bacillati</taxon>
        <taxon>Bacillota</taxon>
        <taxon>Bacilli</taxon>
        <taxon>Bacillales</taxon>
        <taxon>Paenibacillaceae</taxon>
        <taxon>Paenibacillus</taxon>
    </lineage>
</organism>
<dbReference type="Pfam" id="PF06725">
    <property type="entry name" value="3D"/>
    <property type="match status" value="1"/>
</dbReference>
<dbReference type="PANTHER" id="PTHR39160">
    <property type="entry name" value="CELL WALL-BINDING PROTEIN YOCH"/>
    <property type="match status" value="1"/>
</dbReference>
<dbReference type="CDD" id="cd22786">
    <property type="entry name" value="DPBB_YuiC-like"/>
    <property type="match status" value="1"/>
</dbReference>
<dbReference type="InterPro" id="IPR036908">
    <property type="entry name" value="RlpA-like_sf"/>
</dbReference>
<dbReference type="Gene3D" id="2.40.40.10">
    <property type="entry name" value="RlpA-like domain"/>
    <property type="match status" value="1"/>
</dbReference>
<dbReference type="EMBL" id="JBHTJZ010000020">
    <property type="protein sequence ID" value="MFD0960321.1"/>
    <property type="molecule type" value="Genomic_DNA"/>
</dbReference>
<dbReference type="SUPFAM" id="SSF50685">
    <property type="entry name" value="Barwin-like endoglucanases"/>
    <property type="match status" value="1"/>
</dbReference>
<dbReference type="Proteomes" id="UP001596989">
    <property type="component" value="Unassembled WGS sequence"/>
</dbReference>
<dbReference type="InterPro" id="IPR051933">
    <property type="entry name" value="Resuscitation_pf_RpfB"/>
</dbReference>
<dbReference type="InterPro" id="IPR010611">
    <property type="entry name" value="3D_dom"/>
</dbReference>
<keyword evidence="4" id="KW-1185">Reference proteome</keyword>
<gene>
    <name evidence="3" type="ORF">ACFQ2I_13095</name>
</gene>
<comment type="caution">
    <text evidence="3">The sequence shown here is derived from an EMBL/GenBank/DDBJ whole genome shotgun (WGS) entry which is preliminary data.</text>
</comment>